<evidence type="ECO:0000313" key="2">
    <source>
        <dbReference type="EMBL" id="OIT28729.1"/>
    </source>
</evidence>
<evidence type="ECO:0000259" key="1">
    <source>
        <dbReference type="PROSITE" id="PS50879"/>
    </source>
</evidence>
<comment type="caution">
    <text evidence="2">The sequence shown here is derived from an EMBL/GenBank/DDBJ whole genome shotgun (WGS) entry which is preliminary data.</text>
</comment>
<name>A0A314KJ71_NICAT</name>
<gene>
    <name evidence="2" type="ORF">A4A49_31277</name>
</gene>
<dbReference type="PANTHER" id="PTHR47723">
    <property type="entry name" value="OS05G0353850 PROTEIN"/>
    <property type="match status" value="1"/>
</dbReference>
<dbReference type="EMBL" id="MJEQ01001970">
    <property type="protein sequence ID" value="OIT28729.1"/>
    <property type="molecule type" value="Genomic_DNA"/>
</dbReference>
<dbReference type="InterPro" id="IPR036397">
    <property type="entry name" value="RNaseH_sf"/>
</dbReference>
<protein>
    <submittedName>
        <fullName evidence="2">Ribonuclease h protein</fullName>
    </submittedName>
</protein>
<feature type="domain" description="RNase H type-1" evidence="1">
    <location>
        <begin position="174"/>
        <end position="311"/>
    </location>
</feature>
<dbReference type="GO" id="GO:0003676">
    <property type="term" value="F:nucleic acid binding"/>
    <property type="evidence" value="ECO:0007669"/>
    <property type="project" value="InterPro"/>
</dbReference>
<dbReference type="InterPro" id="IPR053151">
    <property type="entry name" value="RNase_H-like"/>
</dbReference>
<dbReference type="SMR" id="A0A314KJ71"/>
<dbReference type="CDD" id="cd06222">
    <property type="entry name" value="RNase_H_like"/>
    <property type="match status" value="1"/>
</dbReference>
<evidence type="ECO:0000313" key="3">
    <source>
        <dbReference type="Proteomes" id="UP000187609"/>
    </source>
</evidence>
<dbReference type="Proteomes" id="UP000187609">
    <property type="component" value="Unassembled WGS sequence"/>
</dbReference>
<accession>A0A314KJ71</accession>
<dbReference type="PROSITE" id="PS50879">
    <property type="entry name" value="RNASE_H_1"/>
    <property type="match status" value="1"/>
</dbReference>
<sequence length="329" mass="37147">MGLWEISNLEKNDDQQWRLHSGNTSFWWDNWLGVGPLANFKQNGGRPGKVTVSNFWSEGQWDIQKLNPVAPIHMIPLILQIQIHNNHHIQDKAIWNPTSSGAFTCGSAWCAAKYGGKTSAITRTIYSITSDLLLLLRSSYSKVKWPPNWPEIYHISEQLIHYTSVQQVMWLRPTVDHVKVNTDGSALDNPGKIGAGIIIRGHEGQFIHAIASPLGIGTNNQAESEAAYIGIRWCIENGFSKIHFEADSKLLILWLTTSSEPPWSLSMLLQKIKTLCQQCESISYTHVFREANYPADSLSKLSHDLTTLTHFNNQLELPSQIRVQIILDQ</sequence>
<dbReference type="Pfam" id="PF13456">
    <property type="entry name" value="RVT_3"/>
    <property type="match status" value="1"/>
</dbReference>
<dbReference type="InterPro" id="IPR044730">
    <property type="entry name" value="RNase_H-like_dom_plant"/>
</dbReference>
<dbReference type="InterPro" id="IPR002156">
    <property type="entry name" value="RNaseH_domain"/>
</dbReference>
<dbReference type="AlphaFoldDB" id="A0A314KJ71"/>
<keyword evidence="3" id="KW-1185">Reference proteome</keyword>
<dbReference type="Gramene" id="OIT28729">
    <property type="protein sequence ID" value="OIT28729"/>
    <property type="gene ID" value="A4A49_31277"/>
</dbReference>
<dbReference type="GO" id="GO:0004523">
    <property type="term" value="F:RNA-DNA hybrid ribonuclease activity"/>
    <property type="evidence" value="ECO:0007669"/>
    <property type="project" value="InterPro"/>
</dbReference>
<dbReference type="InterPro" id="IPR012337">
    <property type="entry name" value="RNaseH-like_sf"/>
</dbReference>
<organism evidence="2 3">
    <name type="scientific">Nicotiana attenuata</name>
    <name type="common">Coyote tobacco</name>
    <dbReference type="NCBI Taxonomy" id="49451"/>
    <lineage>
        <taxon>Eukaryota</taxon>
        <taxon>Viridiplantae</taxon>
        <taxon>Streptophyta</taxon>
        <taxon>Embryophyta</taxon>
        <taxon>Tracheophyta</taxon>
        <taxon>Spermatophyta</taxon>
        <taxon>Magnoliopsida</taxon>
        <taxon>eudicotyledons</taxon>
        <taxon>Gunneridae</taxon>
        <taxon>Pentapetalae</taxon>
        <taxon>asterids</taxon>
        <taxon>lamiids</taxon>
        <taxon>Solanales</taxon>
        <taxon>Solanaceae</taxon>
        <taxon>Nicotianoideae</taxon>
        <taxon>Nicotianeae</taxon>
        <taxon>Nicotiana</taxon>
    </lineage>
</organism>
<reference evidence="2" key="1">
    <citation type="submission" date="2016-11" db="EMBL/GenBank/DDBJ databases">
        <title>The genome of Nicotiana attenuata.</title>
        <authorList>
            <person name="Xu S."/>
            <person name="Brockmoeller T."/>
            <person name="Gaquerel E."/>
            <person name="Navarro A."/>
            <person name="Kuhl H."/>
            <person name="Gase K."/>
            <person name="Ling Z."/>
            <person name="Zhou W."/>
            <person name="Kreitzer C."/>
            <person name="Stanke M."/>
            <person name="Tang H."/>
            <person name="Lyons E."/>
            <person name="Pandey P."/>
            <person name="Pandey S.P."/>
            <person name="Timmermann B."/>
            <person name="Baldwin I.T."/>
        </authorList>
    </citation>
    <scope>NUCLEOTIDE SEQUENCE [LARGE SCALE GENOMIC DNA]</scope>
    <source>
        <strain evidence="2">UT</strain>
    </source>
</reference>
<proteinExistence type="predicted"/>
<dbReference type="PANTHER" id="PTHR47723:SF7">
    <property type="entry name" value="RNASE H FAMILY PROTEIN"/>
    <property type="match status" value="1"/>
</dbReference>
<dbReference type="Gene3D" id="3.30.420.10">
    <property type="entry name" value="Ribonuclease H-like superfamily/Ribonuclease H"/>
    <property type="match status" value="1"/>
</dbReference>
<dbReference type="SUPFAM" id="SSF53098">
    <property type="entry name" value="Ribonuclease H-like"/>
    <property type="match status" value="1"/>
</dbReference>